<dbReference type="Pfam" id="PF01855">
    <property type="entry name" value="POR_N"/>
    <property type="match status" value="1"/>
</dbReference>
<dbReference type="SUPFAM" id="SSF54862">
    <property type="entry name" value="4Fe-4S ferredoxins"/>
    <property type="match status" value="1"/>
</dbReference>
<evidence type="ECO:0000256" key="1">
    <source>
        <dbReference type="ARBA" id="ARBA00022448"/>
    </source>
</evidence>
<dbReference type="Gene3D" id="3.30.70.20">
    <property type="match status" value="2"/>
</dbReference>
<dbReference type="Pfam" id="PF01558">
    <property type="entry name" value="POR"/>
    <property type="match status" value="1"/>
</dbReference>
<dbReference type="Gene3D" id="3.40.50.970">
    <property type="match status" value="2"/>
</dbReference>
<protein>
    <submittedName>
        <fullName evidence="9">2-oxoacid:acceptor oxidoreductase family protein</fullName>
    </submittedName>
</protein>
<dbReference type="InterPro" id="IPR017896">
    <property type="entry name" value="4Fe4S_Fe-S-bd"/>
</dbReference>
<keyword evidence="6" id="KW-0408">Iron</keyword>
<dbReference type="InterPro" id="IPR033412">
    <property type="entry name" value="PFOR_II"/>
</dbReference>
<evidence type="ECO:0000256" key="2">
    <source>
        <dbReference type="ARBA" id="ARBA00022485"/>
    </source>
</evidence>
<sequence length="1636" mass="182950">MDKKNNVKYPGVRVAMDGNTVAIMCERESTDAAGAFPITPSTQMGEYWAEEAAKGHLNISERPLIFIEPEGEHAAAAVTAGLSMTGLRAANFSSGQGIAYMHESLYAAVGKRLTYVLNIGARAMTKSTLNVHAGHDDYHAIDDTGFFQLFAKKAQYVADLNIIAHRIAELALNPGVVAQDGFLTTHLIESLQLPERDLIMEYLGRPDDIIKTPTPAQRIIYGDTRRRIPELWDVDNPVMAGIVQNQDSYMQSVAAQRPFFFDHIRELTDQAFEEYYKLTGRRYERVMSYRAEDADYLILGQGSVVPSAEVVVDYLRETRGIKVGVVDLVMFRPFPADLIGKVLKGKKGVTVLERLDQPLAEDSPILREIRSVMTKCVENGTNKKEKPYPLLPDYAPGDVPALYSGSFGMGSRDLQPEGIIGAIENMLPDGNHKKLFYLSIDFIRDTPISPKQRAYQETIEEAYPHVKELAVHGSENPNLMPKDAITVRFHSIGGWGAITTGKNLAMTLFDLLGYDIKANPKYGSEKKGQPTTYYLAAAPEPIRMNCEYYFVDVVLSPDPNVFKHTNALAGLKKGGCFIIQSDKKTPDEVWADIPRQYQKLIVEKDIHIFYIDGFKIAREEATDTELQLRMQGIAFQGAFFAASPLMKKSGLSDVALLKAIEDQLQHKFGSKGQRVVDDNLRVVKRGFDEVHEIKNKVVGAEADAKSNGMEIVPIPNMIKDIPSSESNLSDIHRFWEQTGNFYLKGMGNDNLTDPFIGLSVMPAVTSLFRDMTGIRFEHPEWIPNNCTACGNCYTVCPDTAIPGLVSELSDVLDTVVKRVKKSHDKLEHLPKAVRKMEPVIRGLFNEPHDSATVNNLINDVIDQTIEENKKDESYTREMEWFRDELGDFKFALTRPYYDLPEKDQPNNGGLFSITINPNTCKGCMECVEVCGDDALRPIIQTEGTVARLREEWDFWGDLPTTPEKYNRIDDLEEKIGPLETILLNKEAYLNFASGDGACLGCSEKSVIHLFVATVESLMQPRIKKHVAHLEELTANLEKHIQLKLMNTVNVADPERMSKIVAEMADGDLTMSGLAGKLEAEQGSEPIDPEWLREVTQLLAKLKQLKWKYTSGTTGKGRSNMGMTNATGCTSVWGSTYPYNPYPFPWANHLFQDSTSMAMGIFEGHMAKMAEGFKTIRKAEMELKGEYDPKAKKDFFTYFTWQQFTDEEWLLCPPVVALGGDGAMYDIGFQNLSRMMASGKPIKVIVVDTQVYSNTGGQACTSGFIGQISDMAQYGKVWKGKPEPRKEIGLIAMAHRNTYVLQATLANTSHMIEGFIDGLTAKRPALFNLYTTCQPEHGVGDDLGTHQAKLAVESRAYPIFKYNPENGVKAVEAFDLDGNPAIDELWPTYELKYMENGRQKSMQVAMTFADFALTEARFRKHFRKAPRDTWNENMIPLADFLEMDSDEREGKFPFIWAVDRNQHLNRVLVAKTIVESCEERRDFWIMLRDMAGVKPEIVEEEDIESKVRAEVVGKIAQGLMKLAGGDGSGIVELASAPAKSEPVKVAQNGSASTGDYMAPWLETEECTSCDECTKLNPKIFAYNNDKKAYIKNPDGGPYSDLVKAAEKCTARVIHPGLPADRTEKDIDKWIKRGEKYN</sequence>
<evidence type="ECO:0000256" key="3">
    <source>
        <dbReference type="ARBA" id="ARBA00022723"/>
    </source>
</evidence>
<dbReference type="CDD" id="cd07034">
    <property type="entry name" value="TPP_PYR_PFOR_IOR-alpha_like"/>
    <property type="match status" value="1"/>
</dbReference>
<evidence type="ECO:0000256" key="6">
    <source>
        <dbReference type="ARBA" id="ARBA00023004"/>
    </source>
</evidence>
<evidence type="ECO:0000256" key="4">
    <source>
        <dbReference type="ARBA" id="ARBA00022982"/>
    </source>
</evidence>
<dbReference type="InterPro" id="IPR002869">
    <property type="entry name" value="Pyrv_flavodox_OxRed_cen"/>
</dbReference>
<dbReference type="GO" id="GO:0046872">
    <property type="term" value="F:metal ion binding"/>
    <property type="evidence" value="ECO:0007669"/>
    <property type="project" value="UniProtKB-KW"/>
</dbReference>
<keyword evidence="5" id="KW-0560">Oxidoreductase</keyword>
<feature type="domain" description="4Fe-4S ferredoxin-type" evidence="8">
    <location>
        <begin position="777"/>
        <end position="807"/>
    </location>
</feature>
<dbReference type="SUPFAM" id="SSF52922">
    <property type="entry name" value="TK C-terminal domain-like"/>
    <property type="match status" value="1"/>
</dbReference>
<keyword evidence="10" id="KW-1185">Reference proteome</keyword>
<dbReference type="PANTHER" id="PTHR32154:SF0">
    <property type="entry name" value="PYRUVATE-FLAVODOXIN OXIDOREDUCTASE-RELATED"/>
    <property type="match status" value="1"/>
</dbReference>
<evidence type="ECO:0000256" key="5">
    <source>
        <dbReference type="ARBA" id="ARBA00023002"/>
    </source>
</evidence>
<dbReference type="Gene3D" id="3.40.50.920">
    <property type="match status" value="1"/>
</dbReference>
<dbReference type="InterPro" id="IPR017900">
    <property type="entry name" value="4Fe4S_Fe_S_CS"/>
</dbReference>
<keyword evidence="1" id="KW-0813">Transport</keyword>
<dbReference type="Proteomes" id="UP001139409">
    <property type="component" value="Unassembled WGS sequence"/>
</dbReference>
<dbReference type="Pfam" id="PF02775">
    <property type="entry name" value="TPP_enzyme_C"/>
    <property type="match status" value="1"/>
</dbReference>
<evidence type="ECO:0000256" key="7">
    <source>
        <dbReference type="ARBA" id="ARBA00023014"/>
    </source>
</evidence>
<dbReference type="PANTHER" id="PTHR32154">
    <property type="entry name" value="PYRUVATE-FLAVODOXIN OXIDOREDUCTASE-RELATED"/>
    <property type="match status" value="1"/>
</dbReference>
<name>A0A9X1HKV5_9BACT</name>
<proteinExistence type="predicted"/>
<organism evidence="9 10">
    <name type="scientific">Fulvivirga sedimenti</name>
    <dbReference type="NCBI Taxonomy" id="2879465"/>
    <lineage>
        <taxon>Bacteria</taxon>
        <taxon>Pseudomonadati</taxon>
        <taxon>Bacteroidota</taxon>
        <taxon>Cytophagia</taxon>
        <taxon>Cytophagales</taxon>
        <taxon>Fulvivirgaceae</taxon>
        <taxon>Fulvivirga</taxon>
    </lineage>
</organism>
<feature type="domain" description="4Fe-4S ferredoxin-type" evidence="8">
    <location>
        <begin position="911"/>
        <end position="940"/>
    </location>
</feature>
<dbReference type="SUPFAM" id="SSF52518">
    <property type="entry name" value="Thiamin diphosphate-binding fold (THDP-binding)"/>
    <property type="match status" value="2"/>
</dbReference>
<evidence type="ECO:0000313" key="9">
    <source>
        <dbReference type="EMBL" id="MCA6074038.1"/>
    </source>
</evidence>
<dbReference type="RefSeq" id="WP_225697143.1">
    <property type="nucleotide sequence ID" value="NZ_JAIXNE010000001.1"/>
</dbReference>
<evidence type="ECO:0000313" key="10">
    <source>
        <dbReference type="Proteomes" id="UP001139409"/>
    </source>
</evidence>
<dbReference type="Pfam" id="PF17147">
    <property type="entry name" value="PFOR_II"/>
    <property type="match status" value="1"/>
</dbReference>
<dbReference type="GO" id="GO:0016903">
    <property type="term" value="F:oxidoreductase activity, acting on the aldehyde or oxo group of donors"/>
    <property type="evidence" value="ECO:0007669"/>
    <property type="project" value="InterPro"/>
</dbReference>
<keyword evidence="4" id="KW-0249">Electron transport</keyword>
<accession>A0A9X1HKV5</accession>
<dbReference type="PROSITE" id="PS00198">
    <property type="entry name" value="4FE4S_FER_1"/>
    <property type="match status" value="2"/>
</dbReference>
<dbReference type="SUPFAM" id="SSF53323">
    <property type="entry name" value="Pyruvate-ferredoxin oxidoreductase, PFOR, domain III"/>
    <property type="match status" value="1"/>
</dbReference>
<dbReference type="PROSITE" id="PS51379">
    <property type="entry name" value="4FE4S_FER_2"/>
    <property type="match status" value="2"/>
</dbReference>
<dbReference type="InterPro" id="IPR002880">
    <property type="entry name" value="Pyrv_Fd/Flavodoxin_OxRdtase_N"/>
</dbReference>
<dbReference type="InterPro" id="IPR050722">
    <property type="entry name" value="Pyruvate:ferred/Flavod_OxRd"/>
</dbReference>
<dbReference type="Gene3D" id="3.40.920.10">
    <property type="entry name" value="Pyruvate-ferredoxin oxidoreductase, PFOR, domain III"/>
    <property type="match status" value="1"/>
</dbReference>
<dbReference type="GO" id="GO:0030976">
    <property type="term" value="F:thiamine pyrophosphate binding"/>
    <property type="evidence" value="ECO:0007669"/>
    <property type="project" value="InterPro"/>
</dbReference>
<dbReference type="EMBL" id="JAIXNE010000001">
    <property type="protein sequence ID" value="MCA6074038.1"/>
    <property type="molecule type" value="Genomic_DNA"/>
</dbReference>
<dbReference type="GO" id="GO:0044281">
    <property type="term" value="P:small molecule metabolic process"/>
    <property type="evidence" value="ECO:0007669"/>
    <property type="project" value="UniProtKB-ARBA"/>
</dbReference>
<keyword evidence="2" id="KW-0004">4Fe-4S</keyword>
<reference evidence="9" key="1">
    <citation type="submission" date="2021-09" db="EMBL/GenBank/DDBJ databases">
        <title>Fulvivirga sp. isolated from coastal sediment.</title>
        <authorList>
            <person name="Yu H."/>
        </authorList>
    </citation>
    <scope>NUCLEOTIDE SEQUENCE</scope>
    <source>
        <strain evidence="9">1062</strain>
    </source>
</reference>
<dbReference type="InterPro" id="IPR029061">
    <property type="entry name" value="THDP-binding"/>
</dbReference>
<dbReference type="Pfam" id="PF13370">
    <property type="entry name" value="Fer4_13"/>
    <property type="match status" value="1"/>
</dbReference>
<dbReference type="GO" id="GO:0051539">
    <property type="term" value="F:4 iron, 4 sulfur cluster binding"/>
    <property type="evidence" value="ECO:0007669"/>
    <property type="project" value="UniProtKB-KW"/>
</dbReference>
<gene>
    <name evidence="9" type="ORF">LDX50_04115</name>
</gene>
<dbReference type="InterPro" id="IPR009014">
    <property type="entry name" value="Transketo_C/PFOR_II"/>
</dbReference>
<evidence type="ECO:0000259" key="8">
    <source>
        <dbReference type="PROSITE" id="PS51379"/>
    </source>
</evidence>
<dbReference type="GO" id="GO:0006979">
    <property type="term" value="P:response to oxidative stress"/>
    <property type="evidence" value="ECO:0007669"/>
    <property type="project" value="TreeGrafter"/>
</dbReference>
<keyword evidence="3" id="KW-0479">Metal-binding</keyword>
<dbReference type="InterPro" id="IPR011766">
    <property type="entry name" value="TPP_enzyme_TPP-bd"/>
</dbReference>
<dbReference type="InterPro" id="IPR019752">
    <property type="entry name" value="Pyrv/ketoisovalerate_OxRed_cat"/>
</dbReference>
<comment type="caution">
    <text evidence="9">The sequence shown here is derived from an EMBL/GenBank/DDBJ whole genome shotgun (WGS) entry which is preliminary data.</text>
</comment>
<keyword evidence="7" id="KW-0411">Iron-sulfur</keyword>